<dbReference type="VEuPathDB" id="FungiDB:BO70DRAFT_357271"/>
<accession>A0A317X3P6</accession>
<feature type="region of interest" description="Disordered" evidence="1">
    <location>
        <begin position="1"/>
        <end position="34"/>
    </location>
</feature>
<name>A0A317X3P6_9EURO</name>
<feature type="region of interest" description="Disordered" evidence="1">
    <location>
        <begin position="74"/>
        <end position="94"/>
    </location>
</feature>
<dbReference type="AlphaFoldDB" id="A0A317X3P6"/>
<dbReference type="GeneID" id="37064237"/>
<reference evidence="2 3" key="1">
    <citation type="submission" date="2016-12" db="EMBL/GenBank/DDBJ databases">
        <title>The genomes of Aspergillus section Nigri reveals drivers in fungal speciation.</title>
        <authorList>
            <consortium name="DOE Joint Genome Institute"/>
            <person name="Vesth T.C."/>
            <person name="Nybo J."/>
            <person name="Theobald S."/>
            <person name="Brandl J."/>
            <person name="Frisvad J.C."/>
            <person name="Nielsen K.F."/>
            <person name="Lyhne E.K."/>
            <person name="Kogle M.E."/>
            <person name="Kuo A."/>
            <person name="Riley R."/>
            <person name="Clum A."/>
            <person name="Nolan M."/>
            <person name="Lipzen A."/>
            <person name="Salamov A."/>
            <person name="Henrissat B."/>
            <person name="Wiebenga A."/>
            <person name="De Vries R.P."/>
            <person name="Grigoriev I.V."/>
            <person name="Mortensen U.H."/>
            <person name="Andersen M.R."/>
            <person name="Baker S.E."/>
        </authorList>
    </citation>
    <scope>NUCLEOTIDE SEQUENCE [LARGE SCALE GENOMIC DNA]</scope>
    <source>
        <strain evidence="2 3">CBS 117.55</strain>
    </source>
</reference>
<protein>
    <submittedName>
        <fullName evidence="2">Uncharacterized protein</fullName>
    </submittedName>
</protein>
<proteinExistence type="predicted"/>
<evidence type="ECO:0000313" key="2">
    <source>
        <dbReference type="EMBL" id="PWY92127.1"/>
    </source>
</evidence>
<comment type="caution">
    <text evidence="2">The sequence shown here is derived from an EMBL/GenBank/DDBJ whole genome shotgun (WGS) entry which is preliminary data.</text>
</comment>
<dbReference type="RefSeq" id="XP_025403866.1">
    <property type="nucleotide sequence ID" value="XM_025542000.1"/>
</dbReference>
<sequence>MRPVTGRLRTQHHGSPTAEITAGGSGGGLESEGRPVDVGILRKVSRYHSKLPVAIGQALMRDFRMQEKRLSCREPRGDQIISARPDTTAARGWT</sequence>
<organism evidence="2 3">
    <name type="scientific">Aspergillus heteromorphus CBS 117.55</name>
    <dbReference type="NCBI Taxonomy" id="1448321"/>
    <lineage>
        <taxon>Eukaryota</taxon>
        <taxon>Fungi</taxon>
        <taxon>Dikarya</taxon>
        <taxon>Ascomycota</taxon>
        <taxon>Pezizomycotina</taxon>
        <taxon>Eurotiomycetes</taxon>
        <taxon>Eurotiomycetidae</taxon>
        <taxon>Eurotiales</taxon>
        <taxon>Aspergillaceae</taxon>
        <taxon>Aspergillus</taxon>
        <taxon>Aspergillus subgen. Circumdati</taxon>
    </lineage>
</organism>
<evidence type="ECO:0000313" key="3">
    <source>
        <dbReference type="Proteomes" id="UP000247233"/>
    </source>
</evidence>
<keyword evidence="3" id="KW-1185">Reference proteome</keyword>
<dbReference type="Proteomes" id="UP000247233">
    <property type="component" value="Unassembled WGS sequence"/>
</dbReference>
<dbReference type="EMBL" id="MSFL01000001">
    <property type="protein sequence ID" value="PWY92127.1"/>
    <property type="molecule type" value="Genomic_DNA"/>
</dbReference>
<evidence type="ECO:0000256" key="1">
    <source>
        <dbReference type="SAM" id="MobiDB-lite"/>
    </source>
</evidence>
<gene>
    <name evidence="2" type="ORF">BO70DRAFT_357271</name>
</gene>